<dbReference type="CDD" id="cd09272">
    <property type="entry name" value="RNase_HI_RT_Ty1"/>
    <property type="match status" value="1"/>
</dbReference>
<gene>
    <name evidence="2" type="ORF">Tci_007100</name>
</gene>
<sequence length="714" mass="81408">MAITFADTHNMIAYLTKSDASEGFDQIIDFLNGSSIKEGKGFSGVETPLFKGMIVAQQADDVADEGDVGVDVDVVPAADAEPSLPSPTPTTQHHHHHKNYLPPHKKAKALKQDNVAQALEIIKLKQMVKKLERKNKLKVFGLRRLRKRKISANIDTDEDVTLKDVNAVEKAAEIEENVDVQGRREESQAQIYKIDLKHADKVLGMQDDDAARRGKGVVIRDPEETATPSIIIHTEPKSKDKRKEIMVEEPKPLKKQAQIEQDEAYARELEAELNKNINWDDMIEKVQRKEKEDNVVLRALKRKTESSEEKAVKKQNLDEEVEELKKHLQIVPNNDDDFYTEATPLALKVPVVDYEIYSKKNKPYFKIIRADGTHQLFLSFLSLLRNFDREDLEPDVEAQVWKSQRGIFGLAKVKSWRLLESCRVYVITLITTQMILLVKRRYPLIRFTLDQMLNNVRLEVEEEEVSLELLRFHSIRKCSKLTYHTGIILAQNKYVKVIGSLILRIHERVDIHSWWGAVSWGSKKQICLTDSTMAAEFVALMSCYKEAEWLRDLLINIPLWPKPMPPISVHCDIQSTLSRAYNQVYNGKSRHIELRHRQVNQLINDGVITVSFLRSNKNLADPFTKGLARKLIEISGEAKVHHPNMTRSSANLIIILGYGNIFDNVHLSECGSEAASYELKGLALKHSEKPRYTSKASFNGSAQSGLNEREEGYT</sequence>
<proteinExistence type="predicted"/>
<evidence type="ECO:0000256" key="1">
    <source>
        <dbReference type="SAM" id="MobiDB-lite"/>
    </source>
</evidence>
<dbReference type="PANTHER" id="PTHR11439">
    <property type="entry name" value="GAG-POL-RELATED RETROTRANSPOSON"/>
    <property type="match status" value="1"/>
</dbReference>
<feature type="region of interest" description="Disordered" evidence="1">
    <location>
        <begin position="689"/>
        <end position="714"/>
    </location>
</feature>
<dbReference type="EMBL" id="BKCJ010000656">
    <property type="protein sequence ID" value="GEU35122.1"/>
    <property type="molecule type" value="Genomic_DNA"/>
</dbReference>
<dbReference type="PANTHER" id="PTHR11439:SF521">
    <property type="entry name" value="RNA-DIRECTED DNA POLYMERASE"/>
    <property type="match status" value="1"/>
</dbReference>
<feature type="compositionally biased region" description="Basic residues" evidence="1">
    <location>
        <begin position="92"/>
        <end position="101"/>
    </location>
</feature>
<comment type="caution">
    <text evidence="2">The sequence shown here is derived from an EMBL/GenBank/DDBJ whole genome shotgun (WGS) entry which is preliminary data.</text>
</comment>
<evidence type="ECO:0000313" key="2">
    <source>
        <dbReference type="EMBL" id="GEU35122.1"/>
    </source>
</evidence>
<organism evidence="2">
    <name type="scientific">Tanacetum cinerariifolium</name>
    <name type="common">Dalmatian daisy</name>
    <name type="synonym">Chrysanthemum cinerariifolium</name>
    <dbReference type="NCBI Taxonomy" id="118510"/>
    <lineage>
        <taxon>Eukaryota</taxon>
        <taxon>Viridiplantae</taxon>
        <taxon>Streptophyta</taxon>
        <taxon>Embryophyta</taxon>
        <taxon>Tracheophyta</taxon>
        <taxon>Spermatophyta</taxon>
        <taxon>Magnoliopsida</taxon>
        <taxon>eudicotyledons</taxon>
        <taxon>Gunneridae</taxon>
        <taxon>Pentapetalae</taxon>
        <taxon>asterids</taxon>
        <taxon>campanulids</taxon>
        <taxon>Asterales</taxon>
        <taxon>Asteraceae</taxon>
        <taxon>Asteroideae</taxon>
        <taxon>Anthemideae</taxon>
        <taxon>Anthemidinae</taxon>
        <taxon>Tanacetum</taxon>
    </lineage>
</organism>
<accession>A0A6L2JEN0</accession>
<name>A0A6L2JEN0_TANCI</name>
<feature type="region of interest" description="Disordered" evidence="1">
    <location>
        <begin position="78"/>
        <end position="101"/>
    </location>
</feature>
<reference evidence="2" key="1">
    <citation type="journal article" date="2019" name="Sci. Rep.">
        <title>Draft genome of Tanacetum cinerariifolium, the natural source of mosquito coil.</title>
        <authorList>
            <person name="Yamashiro T."/>
            <person name="Shiraishi A."/>
            <person name="Satake H."/>
            <person name="Nakayama K."/>
        </authorList>
    </citation>
    <scope>NUCLEOTIDE SEQUENCE</scope>
</reference>
<protein>
    <submittedName>
        <fullName evidence="2">Zinc finger, CCHC-type</fullName>
    </submittedName>
</protein>
<feature type="compositionally biased region" description="Polar residues" evidence="1">
    <location>
        <begin position="694"/>
        <end position="706"/>
    </location>
</feature>
<dbReference type="AlphaFoldDB" id="A0A6L2JEN0"/>